<accession>A0A9Q0NG88</accession>
<dbReference type="EMBL" id="WJQU01000001">
    <property type="protein sequence ID" value="KAJ6649694.1"/>
    <property type="molecule type" value="Genomic_DNA"/>
</dbReference>
<organism evidence="6 7">
    <name type="scientific">Pseudolycoriella hygida</name>
    <dbReference type="NCBI Taxonomy" id="35572"/>
    <lineage>
        <taxon>Eukaryota</taxon>
        <taxon>Metazoa</taxon>
        <taxon>Ecdysozoa</taxon>
        <taxon>Arthropoda</taxon>
        <taxon>Hexapoda</taxon>
        <taxon>Insecta</taxon>
        <taxon>Pterygota</taxon>
        <taxon>Neoptera</taxon>
        <taxon>Endopterygota</taxon>
        <taxon>Diptera</taxon>
        <taxon>Nematocera</taxon>
        <taxon>Sciaroidea</taxon>
        <taxon>Sciaridae</taxon>
        <taxon>Pseudolycoriella</taxon>
    </lineage>
</organism>
<keyword evidence="3" id="KW-0809">Transit peptide</keyword>
<evidence type="ECO:0000256" key="2">
    <source>
        <dbReference type="ARBA" id="ARBA00008231"/>
    </source>
</evidence>
<dbReference type="InterPro" id="IPR023335">
    <property type="entry name" value="ATP12_ortho_dom_sf"/>
</dbReference>
<evidence type="ECO:0000256" key="3">
    <source>
        <dbReference type="ARBA" id="ARBA00022946"/>
    </source>
</evidence>
<name>A0A9Q0NG88_9DIPT</name>
<dbReference type="InterPro" id="IPR011419">
    <property type="entry name" value="ATP12_ATP_synth-F1-assembly"/>
</dbReference>
<dbReference type="PANTHER" id="PTHR21013">
    <property type="entry name" value="ATP SYNTHASE MITOCHONDRIAL F1 COMPLEX ASSEMBLY FACTOR 2/ATP12 PROTEIN, MITOCHONDRIAL PRECURSOR"/>
    <property type="match status" value="1"/>
</dbReference>
<comment type="similarity">
    <text evidence="2">Belongs to the ATP12 family.</text>
</comment>
<keyword evidence="4" id="KW-0496">Mitochondrion</keyword>
<reference evidence="6" key="1">
    <citation type="submission" date="2022-07" db="EMBL/GenBank/DDBJ databases">
        <authorList>
            <person name="Trinca V."/>
            <person name="Uliana J.V.C."/>
            <person name="Torres T.T."/>
            <person name="Ward R.J."/>
            <person name="Monesi N."/>
        </authorList>
    </citation>
    <scope>NUCLEOTIDE SEQUENCE</scope>
    <source>
        <strain evidence="6">HSMRA1968</strain>
        <tissue evidence="6">Whole embryos</tissue>
    </source>
</reference>
<keyword evidence="7" id="KW-1185">Reference proteome</keyword>
<evidence type="ECO:0000256" key="4">
    <source>
        <dbReference type="ARBA" id="ARBA00023128"/>
    </source>
</evidence>
<evidence type="ECO:0000256" key="5">
    <source>
        <dbReference type="ARBA" id="ARBA00023186"/>
    </source>
</evidence>
<dbReference type="AlphaFoldDB" id="A0A9Q0NG88"/>
<evidence type="ECO:0000313" key="7">
    <source>
        <dbReference type="Proteomes" id="UP001151699"/>
    </source>
</evidence>
<protein>
    <submittedName>
        <fullName evidence="6">ATP synthase mitochondrial F1 complex assembly factor 2</fullName>
    </submittedName>
</protein>
<dbReference type="OrthoDB" id="5673at2759"/>
<comment type="subcellular location">
    <subcellularLocation>
        <location evidence="1">Mitochondrion</location>
    </subcellularLocation>
</comment>
<dbReference type="Gene3D" id="1.10.3580.10">
    <property type="entry name" value="ATP12 ATPase"/>
    <property type="match status" value="1"/>
</dbReference>
<dbReference type="GO" id="GO:0005739">
    <property type="term" value="C:mitochondrion"/>
    <property type="evidence" value="ECO:0007669"/>
    <property type="project" value="UniProtKB-SubCell"/>
</dbReference>
<dbReference type="SUPFAM" id="SSF160909">
    <property type="entry name" value="ATP12-like"/>
    <property type="match status" value="1"/>
</dbReference>
<dbReference type="PANTHER" id="PTHR21013:SF10">
    <property type="entry name" value="ATP SYNTHASE MITOCHONDRIAL F1 COMPLEX ASSEMBLY FACTOR 2"/>
    <property type="match status" value="1"/>
</dbReference>
<sequence>MFKRLLSSDLCKLIQTQKISTTTYRQYATAAKRFYKNTNVVYSGNNQYEITLDNRKLKTPNGAQFVVRSEPLAIAVAAEWNAQKETVERSTMHLTALCSTAIDNPNRLTKEDMVNFMLNFVPTDTVLFHSSEDDELYKVQCRDWDPVIKWFNDRYETDLKKSRDISSPVLAGESKMNISKYLMSYDLTSMHGFVFAVDVLKSIVLAFACIDRYLTVEQAVRLSRLEEEFQITHWGRVEWAHDLSQQDLQARLAAAVLFIHFNTSEHLVKEKLIL</sequence>
<dbReference type="GO" id="GO:0033615">
    <property type="term" value="P:mitochondrial proton-transporting ATP synthase complex assembly"/>
    <property type="evidence" value="ECO:0007669"/>
    <property type="project" value="TreeGrafter"/>
</dbReference>
<evidence type="ECO:0000256" key="1">
    <source>
        <dbReference type="ARBA" id="ARBA00004173"/>
    </source>
</evidence>
<comment type="caution">
    <text evidence="6">The sequence shown here is derived from an EMBL/GenBank/DDBJ whole genome shotgun (WGS) entry which is preliminary data.</text>
</comment>
<dbReference type="Pfam" id="PF07542">
    <property type="entry name" value="ATP12"/>
    <property type="match status" value="1"/>
</dbReference>
<dbReference type="InterPro" id="IPR042272">
    <property type="entry name" value="ATP12_ATP_synth-F1-assembly_N"/>
</dbReference>
<dbReference type="Gene3D" id="3.30.2180.10">
    <property type="entry name" value="ATP12-like"/>
    <property type="match status" value="1"/>
</dbReference>
<evidence type="ECO:0000313" key="6">
    <source>
        <dbReference type="EMBL" id="KAJ6649694.1"/>
    </source>
</evidence>
<proteinExistence type="inferred from homology"/>
<gene>
    <name evidence="6" type="primary">ATPAF2</name>
    <name evidence="6" type="ORF">Bhyg_04933</name>
</gene>
<dbReference type="Proteomes" id="UP001151699">
    <property type="component" value="Chromosome A"/>
</dbReference>
<keyword evidence="5" id="KW-0143">Chaperone</keyword>